<dbReference type="RefSeq" id="XP_009022378.1">
    <property type="nucleotide sequence ID" value="XM_009024130.1"/>
</dbReference>
<evidence type="ECO:0000313" key="2">
    <source>
        <dbReference type="EMBL" id="ESN99622.1"/>
    </source>
</evidence>
<gene>
    <name evidence="3" type="primary">20205969</name>
    <name evidence="2" type="ORF">HELRODRAFT_176791</name>
</gene>
<evidence type="ECO:0000256" key="1">
    <source>
        <dbReference type="SAM" id="MobiDB-lite"/>
    </source>
</evidence>
<dbReference type="GO" id="GO:0045893">
    <property type="term" value="P:positive regulation of DNA-templated transcription"/>
    <property type="evidence" value="ECO:0000318"/>
    <property type="project" value="GO_Central"/>
</dbReference>
<feature type="region of interest" description="Disordered" evidence="1">
    <location>
        <begin position="131"/>
        <end position="296"/>
    </location>
</feature>
<dbReference type="EMBL" id="KB097106">
    <property type="protein sequence ID" value="ESN99622.1"/>
    <property type="molecule type" value="Genomic_DNA"/>
</dbReference>
<feature type="compositionally biased region" description="Low complexity" evidence="1">
    <location>
        <begin position="196"/>
        <end position="205"/>
    </location>
</feature>
<name>T1FAX0_HELRO</name>
<protein>
    <submittedName>
        <fullName evidence="2 3">Uncharacterized protein</fullName>
    </submittedName>
</protein>
<dbReference type="KEGG" id="hro:HELRODRAFT_176791"/>
<evidence type="ECO:0000313" key="4">
    <source>
        <dbReference type="Proteomes" id="UP000015101"/>
    </source>
</evidence>
<dbReference type="STRING" id="6412.T1FAX0"/>
<reference evidence="3" key="3">
    <citation type="submission" date="2015-06" db="UniProtKB">
        <authorList>
            <consortium name="EnsemblMetazoa"/>
        </authorList>
    </citation>
    <scope>IDENTIFICATION</scope>
</reference>
<sequence>MKQKVTSSNARLSRTKASSASTKTAVAATAADVVAAATTANKNGATCPDCLMILVKLANDEKDVSTKVAKCKLRECMKMFNEYAKNDHSNRSDNNYYYAAATTAAADVDDAAGVAAAAADTDDVDCVAACKSSDGSDRKGNCTSSSSSSSSLPLPKASGVMAPPCKTSHSNSKDDQMSRPHAVKMSQKNSNLNDTKTQQLQPQQRQQHKKSQKCCIYNDARQQQQQEPPPLIQEQQQQLPQDQLQQTPQQQPQEQQEIEPPQQPQNKESQPLPQKHRHRHHGHQQHQQQPYKHNQNKLDDKKICEILLKEKLKKLLQDESCRHEMALPKNNDLDGVVDDQVCRTRSNIKKKLMMMKMRMKKKKLMMMKMRMKKKKLMMMKMRMKKKKLMMMKMSECFNDDYAGKVNDLLANSVETSVGAPTPELMKRLQKYLIYVYDVSLKFNFTVGMLACRCVIIDADIVNDDDDDDDDGDERNMTDPLIRNDSSTCCGAAGRQPTMYEVSRKCRMLTKPQPFQYLSQFSKQPQPRQLQHPRPKQRKQQSRMQKFNCLNHRPKICLPDKKVLDNYCKHQKKIDIKLKDIKKDTEIKAMRASKQDQLHWREMERDEKINKIRKDRRLNQLRRHQLAAAVKERSREERRMVDLCRSAEMDRKEREKDERMKRKEMKTAQAKKQADQIECIENYYRNQYAILLEEMDKRKNSPSNKIQQDKLLREMKQELRRDVECQMYQQEEKFLRNSRRAHSSENKEKPRHYHTHHHRTKASIAAGVSSSDAVAATLDCGGKCRTTNRHVLDRESYHYNYNTNYNNNKNTQNGHWKSQCLPHLGCWCIHKP</sequence>
<feature type="compositionally biased region" description="Basic and acidic residues" evidence="1">
    <location>
        <begin position="648"/>
        <end position="660"/>
    </location>
</feature>
<dbReference type="PANTHER" id="PTHR15572">
    <property type="entry name" value="GLIOMA TUMOR SUPPRESSOR CANDIDATE REGION GENE 1"/>
    <property type="match status" value="1"/>
</dbReference>
<dbReference type="InParanoid" id="T1FAX0"/>
<dbReference type="EnsemblMetazoa" id="HelroT176791">
    <property type="protein sequence ID" value="HelroP176791"/>
    <property type="gene ID" value="HelroG176791"/>
</dbReference>
<keyword evidence="4" id="KW-1185">Reference proteome</keyword>
<feature type="compositionally biased region" description="Basic residues" evidence="1">
    <location>
        <begin position="274"/>
        <end position="284"/>
    </location>
</feature>
<feature type="compositionally biased region" description="Basic residues" evidence="1">
    <location>
        <begin position="748"/>
        <end position="758"/>
    </location>
</feature>
<evidence type="ECO:0000313" key="3">
    <source>
        <dbReference type="EnsemblMetazoa" id="HelroP176791"/>
    </source>
</evidence>
<proteinExistence type="predicted"/>
<dbReference type="PANTHER" id="PTHR15572:SF0">
    <property type="entry name" value="GLUTAMINE-RICH PROTEIN-RELATED"/>
    <property type="match status" value="1"/>
</dbReference>
<feature type="compositionally biased region" description="Polar residues" evidence="1">
    <location>
        <begin position="186"/>
        <end position="195"/>
    </location>
</feature>
<feature type="compositionally biased region" description="Low complexity" evidence="1">
    <location>
        <begin position="222"/>
        <end position="260"/>
    </location>
</feature>
<dbReference type="GO" id="GO:0016514">
    <property type="term" value="C:SWI/SNF complex"/>
    <property type="evidence" value="ECO:0000318"/>
    <property type="project" value="GO_Central"/>
</dbReference>
<dbReference type="CTD" id="20205969"/>
<feature type="region of interest" description="Disordered" evidence="1">
    <location>
        <begin position="648"/>
        <end position="668"/>
    </location>
</feature>
<feature type="compositionally biased region" description="Basic residues" evidence="1">
    <location>
        <begin position="530"/>
        <end position="540"/>
    </location>
</feature>
<dbReference type="Proteomes" id="UP000015101">
    <property type="component" value="Unassembled WGS sequence"/>
</dbReference>
<dbReference type="GeneID" id="20205969"/>
<dbReference type="InterPro" id="IPR052438">
    <property type="entry name" value="Chromatin_remod/trans_coact"/>
</dbReference>
<feature type="compositionally biased region" description="Polar residues" evidence="1">
    <location>
        <begin position="1"/>
        <end position="12"/>
    </location>
</feature>
<dbReference type="AlphaFoldDB" id="T1FAX0"/>
<dbReference type="OMA" id="LMMMKMR"/>
<accession>T1FAX0</accession>
<organism evidence="3 4">
    <name type="scientific">Helobdella robusta</name>
    <name type="common">Californian leech</name>
    <dbReference type="NCBI Taxonomy" id="6412"/>
    <lineage>
        <taxon>Eukaryota</taxon>
        <taxon>Metazoa</taxon>
        <taxon>Spiralia</taxon>
        <taxon>Lophotrochozoa</taxon>
        <taxon>Annelida</taxon>
        <taxon>Clitellata</taxon>
        <taxon>Hirudinea</taxon>
        <taxon>Rhynchobdellida</taxon>
        <taxon>Glossiphoniidae</taxon>
        <taxon>Helobdella</taxon>
    </lineage>
</organism>
<dbReference type="EMBL" id="AMQM01005843">
    <property type="status" value="NOT_ANNOTATED_CDS"/>
    <property type="molecule type" value="Genomic_DNA"/>
</dbReference>
<dbReference type="HOGENOM" id="CLU_341392_0_0_1"/>
<feature type="region of interest" description="Disordered" evidence="1">
    <location>
        <begin position="520"/>
        <end position="543"/>
    </location>
</feature>
<feature type="region of interest" description="Disordered" evidence="1">
    <location>
        <begin position="1"/>
        <end position="23"/>
    </location>
</feature>
<feature type="region of interest" description="Disordered" evidence="1">
    <location>
        <begin position="734"/>
        <end position="758"/>
    </location>
</feature>
<reference evidence="2 4" key="2">
    <citation type="journal article" date="2013" name="Nature">
        <title>Insights into bilaterian evolution from three spiralian genomes.</title>
        <authorList>
            <person name="Simakov O."/>
            <person name="Marletaz F."/>
            <person name="Cho S.J."/>
            <person name="Edsinger-Gonzales E."/>
            <person name="Havlak P."/>
            <person name="Hellsten U."/>
            <person name="Kuo D.H."/>
            <person name="Larsson T."/>
            <person name="Lv J."/>
            <person name="Arendt D."/>
            <person name="Savage R."/>
            <person name="Osoegawa K."/>
            <person name="de Jong P."/>
            <person name="Grimwood J."/>
            <person name="Chapman J.A."/>
            <person name="Shapiro H."/>
            <person name="Aerts A."/>
            <person name="Otillar R.P."/>
            <person name="Terry A.Y."/>
            <person name="Boore J.L."/>
            <person name="Grigoriev I.V."/>
            <person name="Lindberg D.R."/>
            <person name="Seaver E.C."/>
            <person name="Weisblat D.A."/>
            <person name="Putnam N.H."/>
            <person name="Rokhsar D.S."/>
        </authorList>
    </citation>
    <scope>NUCLEOTIDE SEQUENCE</scope>
</reference>
<reference evidence="4" key="1">
    <citation type="submission" date="2012-12" db="EMBL/GenBank/DDBJ databases">
        <authorList>
            <person name="Hellsten U."/>
            <person name="Grimwood J."/>
            <person name="Chapman J.A."/>
            <person name="Shapiro H."/>
            <person name="Aerts A."/>
            <person name="Otillar R.P."/>
            <person name="Terry A.Y."/>
            <person name="Boore J.L."/>
            <person name="Simakov O."/>
            <person name="Marletaz F."/>
            <person name="Cho S.-J."/>
            <person name="Edsinger-Gonzales E."/>
            <person name="Havlak P."/>
            <person name="Kuo D.-H."/>
            <person name="Larsson T."/>
            <person name="Lv J."/>
            <person name="Arendt D."/>
            <person name="Savage R."/>
            <person name="Osoegawa K."/>
            <person name="de Jong P."/>
            <person name="Lindberg D.R."/>
            <person name="Seaver E.C."/>
            <person name="Weisblat D.A."/>
            <person name="Putnam N.H."/>
            <person name="Grigoriev I.V."/>
            <person name="Rokhsar D.S."/>
        </authorList>
    </citation>
    <scope>NUCLEOTIDE SEQUENCE</scope>
</reference>